<feature type="binding site" evidence="7">
    <location>
        <begin position="106"/>
        <end position="107"/>
    </location>
    <ligand>
        <name>S-adenosyl-L-methionine</name>
        <dbReference type="ChEBI" id="CHEBI:59789"/>
    </ligand>
</feature>
<dbReference type="InterPro" id="IPR029063">
    <property type="entry name" value="SAM-dependent_MTases_sf"/>
</dbReference>
<dbReference type="PANTHER" id="PTHR10335">
    <property type="entry name" value="RRNA 2-O-METHYLTRANSFERASE FIBRILLARIN"/>
    <property type="match status" value="1"/>
</dbReference>
<dbReference type="GO" id="GO:0008033">
    <property type="term" value="P:tRNA processing"/>
    <property type="evidence" value="ECO:0007669"/>
    <property type="project" value="UniProtKB-UniRule"/>
</dbReference>
<keyword evidence="6 7" id="KW-0694">RNA-binding</keyword>
<evidence type="ECO:0000256" key="6">
    <source>
        <dbReference type="ARBA" id="ARBA00022884"/>
    </source>
</evidence>
<comment type="function">
    <text evidence="7">Involved in pre-rRNA and tRNA processing. Utilizes the methyl donor S-adenosyl-L-methionine to catalyze the site-specific 2'-hydroxyl methylation of ribose moieties in rRNA and tRNA. Site specificity is provided by a guide RNA that base pairs with the substrate. Methylation occurs at a characteristic distance from the sequence involved in base pairing with the guide RNA.</text>
</comment>
<dbReference type="EC" id="2.1.1.-" evidence="7"/>
<gene>
    <name evidence="7" type="primary">flpA</name>
    <name evidence="8" type="ORF">ENM42_01965</name>
</gene>
<comment type="caution">
    <text evidence="8">The sequence shown here is derived from an EMBL/GenBank/DDBJ whole genome shotgun (WGS) entry which is preliminary data.</text>
</comment>
<accession>A0A7C5Y4A8</accession>
<keyword evidence="5 7" id="KW-0819">tRNA processing</keyword>
<dbReference type="GO" id="GO:0000494">
    <property type="term" value="P:box C/D sno(s)RNA 3'-end processing"/>
    <property type="evidence" value="ECO:0007669"/>
    <property type="project" value="TreeGrafter"/>
</dbReference>
<dbReference type="AlphaFoldDB" id="A0A7C5Y4A8"/>
<name>A0A7C5Y4A8_CALS0</name>
<dbReference type="GO" id="GO:1990259">
    <property type="term" value="F:histone H2AQ104 methyltransferase activity"/>
    <property type="evidence" value="ECO:0007669"/>
    <property type="project" value="TreeGrafter"/>
</dbReference>
<feature type="binding site" evidence="7">
    <location>
        <begin position="132"/>
        <end position="133"/>
    </location>
    <ligand>
        <name>S-adenosyl-L-methionine</name>
        <dbReference type="ChEBI" id="CHEBI:59789"/>
    </ligand>
</feature>
<sequence length="232" mass="25863">MKPIMKKHPRFEGVFMVEGYEGTRPATINLAEGFQVYGEDLVRFEGVEYRVWNPFRSKLAAAIVKDVDEIFIKPGARVLYLGSASGTTVSHVSDIVGNIGMVYGVDFSAKVMQQFIRNVVEKRKNVVPILADATRPENYSHLVGAVDVVYADVAQPEQARLVASNCRLMLKRGGGVLVAVKARSIDSVEDPEKVVDKEVKILAENKFEIIQKLNLEPYEKDHVMVVAVYHGR</sequence>
<protein>
    <recommendedName>
        <fullName evidence="7">Fibrillarin-like rRNA/tRNA 2'-O-methyltransferase</fullName>
        <ecNumber evidence="7">2.1.1.-</ecNumber>
    </recommendedName>
</protein>
<keyword evidence="3 7" id="KW-0489">Methyltransferase</keyword>
<dbReference type="HAMAP" id="MF_00351">
    <property type="entry name" value="RNA_methyltransf_FlpA"/>
    <property type="match status" value="1"/>
</dbReference>
<dbReference type="NCBIfam" id="NF003277">
    <property type="entry name" value="PRK04266.1-3"/>
    <property type="match status" value="1"/>
</dbReference>
<proteinExistence type="inferred from homology"/>
<dbReference type="GO" id="GO:0003723">
    <property type="term" value="F:RNA binding"/>
    <property type="evidence" value="ECO:0007669"/>
    <property type="project" value="UniProtKB-UniRule"/>
</dbReference>
<evidence type="ECO:0000256" key="5">
    <source>
        <dbReference type="ARBA" id="ARBA00022694"/>
    </source>
</evidence>
<keyword evidence="2 7" id="KW-0698">rRNA processing</keyword>
<keyword evidence="4 7" id="KW-0808">Transferase</keyword>
<dbReference type="PANTHER" id="PTHR10335:SF17">
    <property type="entry name" value="FIBRILLARIN"/>
    <property type="match status" value="1"/>
</dbReference>
<dbReference type="CDD" id="cd02440">
    <property type="entry name" value="AdoMet_MTases"/>
    <property type="match status" value="1"/>
</dbReference>
<organism evidence="8">
    <name type="scientific">Caldiarchaeum subterraneum</name>
    <dbReference type="NCBI Taxonomy" id="311458"/>
    <lineage>
        <taxon>Archaea</taxon>
        <taxon>Nitrososphaerota</taxon>
        <taxon>Candidatus Caldarchaeales</taxon>
        <taxon>Candidatus Caldarchaeaceae</taxon>
        <taxon>Candidatus Caldarchaeum</taxon>
    </lineage>
</organism>
<dbReference type="EMBL" id="DRXS01000107">
    <property type="protein sequence ID" value="HHR40575.1"/>
    <property type="molecule type" value="Genomic_DNA"/>
</dbReference>
<evidence type="ECO:0000256" key="2">
    <source>
        <dbReference type="ARBA" id="ARBA00022552"/>
    </source>
</evidence>
<evidence type="ECO:0000313" key="8">
    <source>
        <dbReference type="EMBL" id="HHR40575.1"/>
    </source>
</evidence>
<dbReference type="Gene3D" id="3.30.200.20">
    <property type="entry name" value="Phosphorylase Kinase, domain 1"/>
    <property type="match status" value="1"/>
</dbReference>
<dbReference type="PIRSF" id="PIRSF006540">
    <property type="entry name" value="Nop17p"/>
    <property type="match status" value="1"/>
</dbReference>
<comment type="similarity">
    <text evidence="1 7">Belongs to the methyltransferase superfamily. Fibrillarin family.</text>
</comment>
<comment type="subunit">
    <text evidence="7">Interacts with nop5. Component of box C/D small ribonucleoprotein (sRNP) particles that contain rpl7ae, FlpA and nop5, plus a guide RNA.</text>
</comment>
<dbReference type="SMART" id="SM01206">
    <property type="entry name" value="Fibrillarin"/>
    <property type="match status" value="1"/>
</dbReference>
<reference evidence="8" key="1">
    <citation type="journal article" date="2020" name="mSystems">
        <title>Genome- and Community-Level Interaction Insights into Carbon Utilization and Element Cycling Functions of Hydrothermarchaeota in Hydrothermal Sediment.</title>
        <authorList>
            <person name="Zhou Z."/>
            <person name="Liu Y."/>
            <person name="Xu W."/>
            <person name="Pan J."/>
            <person name="Luo Z.H."/>
            <person name="Li M."/>
        </authorList>
    </citation>
    <scope>NUCLEOTIDE SEQUENCE [LARGE SCALE GENOMIC DNA]</scope>
    <source>
        <strain evidence="8">SpSt-1084</strain>
    </source>
</reference>
<evidence type="ECO:0000256" key="4">
    <source>
        <dbReference type="ARBA" id="ARBA00022679"/>
    </source>
</evidence>
<dbReference type="SUPFAM" id="SSF53335">
    <property type="entry name" value="S-adenosyl-L-methionine-dependent methyltransferases"/>
    <property type="match status" value="1"/>
</dbReference>
<dbReference type="PRINTS" id="PR00052">
    <property type="entry name" value="FIBRILLARIN"/>
</dbReference>
<dbReference type="Pfam" id="PF01269">
    <property type="entry name" value="Fibrillarin"/>
    <property type="match status" value="1"/>
</dbReference>
<feature type="binding site" evidence="7">
    <location>
        <begin position="152"/>
        <end position="155"/>
    </location>
    <ligand>
        <name>S-adenosyl-L-methionine</name>
        <dbReference type="ChEBI" id="CHEBI:59789"/>
    </ligand>
</feature>
<feature type="binding site" evidence="7">
    <location>
        <begin position="87"/>
        <end position="88"/>
    </location>
    <ligand>
        <name>S-adenosyl-L-methionine</name>
        <dbReference type="ChEBI" id="CHEBI:59789"/>
    </ligand>
</feature>
<evidence type="ECO:0000256" key="7">
    <source>
        <dbReference type="HAMAP-Rule" id="MF_00351"/>
    </source>
</evidence>
<dbReference type="InterPro" id="IPR000692">
    <property type="entry name" value="Fibrillarin"/>
</dbReference>
<evidence type="ECO:0000256" key="3">
    <source>
        <dbReference type="ARBA" id="ARBA00022603"/>
    </source>
</evidence>
<dbReference type="NCBIfam" id="NF003276">
    <property type="entry name" value="PRK04266.1-2"/>
    <property type="match status" value="1"/>
</dbReference>
<dbReference type="Gene3D" id="3.40.50.150">
    <property type="entry name" value="Vaccinia Virus protein VP39"/>
    <property type="match status" value="1"/>
</dbReference>
<evidence type="ECO:0000256" key="1">
    <source>
        <dbReference type="ARBA" id="ARBA00010632"/>
    </source>
</evidence>
<dbReference type="GO" id="GO:0008649">
    <property type="term" value="F:rRNA methyltransferase activity"/>
    <property type="evidence" value="ECO:0007669"/>
    <property type="project" value="TreeGrafter"/>
</dbReference>